<dbReference type="CDD" id="cd06661">
    <property type="entry name" value="GGCT_like"/>
    <property type="match status" value="1"/>
</dbReference>
<dbReference type="GO" id="GO:0005829">
    <property type="term" value="C:cytosol"/>
    <property type="evidence" value="ECO:0007669"/>
    <property type="project" value="TreeGrafter"/>
</dbReference>
<sequence length="143" mass="16213">MEPMEFLFVYGTLMRGCPTHDVLLEAGGTFLAEAVTVDRHTLYDILVNSERYPGLLLYGGEHFVEGELYLIPEEGLEKLDVYEGVTEGEYKRVKIKVKRKDTGSVLEAYVYAIDPEELEKLIREGKAKPLVSLSGDVVRWRCP</sequence>
<keyword evidence="4" id="KW-1185">Reference proteome</keyword>
<dbReference type="Proteomes" id="UP001063698">
    <property type="component" value="Chromosome"/>
</dbReference>
<protein>
    <submittedName>
        <fullName evidence="3">Gamma-glutamyl cyclotransferase</fullName>
    </submittedName>
</protein>
<proteinExistence type="inferred from homology"/>
<evidence type="ECO:0000313" key="3">
    <source>
        <dbReference type="EMBL" id="UXD21584.1"/>
    </source>
</evidence>
<name>A0A977PKM5_9CREN</name>
<reference evidence="3" key="1">
    <citation type="submission" date="2013-11" db="EMBL/GenBank/DDBJ databases">
        <title>Comparative genomics of Ignicoccus.</title>
        <authorList>
            <person name="Podar M."/>
        </authorList>
    </citation>
    <scope>NUCLEOTIDE SEQUENCE</scope>
    <source>
        <strain evidence="3">DSM 13166</strain>
    </source>
</reference>
<dbReference type="PANTHER" id="PTHR12510">
    <property type="entry name" value="TROPONIN C-AKIN-1 PROTEIN"/>
    <property type="match status" value="1"/>
</dbReference>
<comment type="similarity">
    <text evidence="1">Belongs to the gamma-glutamylcyclotransferase family.</text>
</comment>
<dbReference type="PANTHER" id="PTHR12510:SF4">
    <property type="entry name" value="GAMMA-GLUTAMYLAMINECYCLOTRANSFERASE"/>
    <property type="match status" value="1"/>
</dbReference>
<dbReference type="SUPFAM" id="SSF110857">
    <property type="entry name" value="Gamma-glutamyl cyclotransferase-like"/>
    <property type="match status" value="1"/>
</dbReference>
<organism evidence="3 4">
    <name type="scientific">Ignicoccus pacificus DSM 13166</name>
    <dbReference type="NCBI Taxonomy" id="940294"/>
    <lineage>
        <taxon>Archaea</taxon>
        <taxon>Thermoproteota</taxon>
        <taxon>Thermoprotei</taxon>
        <taxon>Desulfurococcales</taxon>
        <taxon>Desulfurococcaceae</taxon>
        <taxon>Ignicoccus</taxon>
    </lineage>
</organism>
<dbReference type="InterPro" id="IPR013024">
    <property type="entry name" value="GGCT-like"/>
</dbReference>
<evidence type="ECO:0000256" key="1">
    <source>
        <dbReference type="ARBA" id="ARBA00008861"/>
    </source>
</evidence>
<evidence type="ECO:0000259" key="2">
    <source>
        <dbReference type="Pfam" id="PF06094"/>
    </source>
</evidence>
<dbReference type="Gene3D" id="3.10.490.10">
    <property type="entry name" value="Gamma-glutamyl cyclotransferase-like"/>
    <property type="match status" value="1"/>
</dbReference>
<dbReference type="GO" id="GO:0061929">
    <property type="term" value="F:gamma-glutamylaminecyclotransferase activity"/>
    <property type="evidence" value="ECO:0007669"/>
    <property type="project" value="InterPro"/>
</dbReference>
<accession>A0A977PKM5</accession>
<dbReference type="InterPro" id="IPR036568">
    <property type="entry name" value="GGCT-like_sf"/>
</dbReference>
<dbReference type="InterPro" id="IPR009288">
    <property type="entry name" value="AIG2-like_dom"/>
</dbReference>
<dbReference type="AlphaFoldDB" id="A0A977PKM5"/>
<dbReference type="InterPro" id="IPR039126">
    <property type="entry name" value="GGACT"/>
</dbReference>
<feature type="domain" description="Gamma-glutamylcyclotransferase AIG2-like" evidence="2">
    <location>
        <begin position="7"/>
        <end position="124"/>
    </location>
</feature>
<dbReference type="KEGG" id="ipc:IPA_05650"/>
<dbReference type="EMBL" id="CP006868">
    <property type="protein sequence ID" value="UXD21584.1"/>
    <property type="molecule type" value="Genomic_DNA"/>
</dbReference>
<evidence type="ECO:0000313" key="4">
    <source>
        <dbReference type="Proteomes" id="UP001063698"/>
    </source>
</evidence>
<gene>
    <name evidence="3" type="ORF">IPA_05650</name>
</gene>
<dbReference type="Pfam" id="PF06094">
    <property type="entry name" value="GGACT"/>
    <property type="match status" value="1"/>
</dbReference>